<gene>
    <name evidence="5" type="ORF">SI859A1_03331</name>
</gene>
<proteinExistence type="predicted"/>
<dbReference type="EMBL" id="AAPJ01000006">
    <property type="protein sequence ID" value="EAS49123.1"/>
    <property type="molecule type" value="Genomic_DNA"/>
</dbReference>
<dbReference type="Pfam" id="PF00672">
    <property type="entry name" value="HAMP"/>
    <property type="match status" value="1"/>
</dbReference>
<dbReference type="GO" id="GO:1902201">
    <property type="term" value="P:negative regulation of bacterial-type flagellum-dependent cell motility"/>
    <property type="evidence" value="ECO:0007669"/>
    <property type="project" value="TreeGrafter"/>
</dbReference>
<dbReference type="NCBIfam" id="TIGR00254">
    <property type="entry name" value="GGDEF"/>
    <property type="match status" value="1"/>
</dbReference>
<dbReference type="SUPFAM" id="SSF158472">
    <property type="entry name" value="HAMP domain-like"/>
    <property type="match status" value="1"/>
</dbReference>
<evidence type="ECO:0000313" key="6">
    <source>
        <dbReference type="Proteomes" id="UP000000321"/>
    </source>
</evidence>
<dbReference type="InterPro" id="IPR029787">
    <property type="entry name" value="Nucleotide_cyclase"/>
</dbReference>
<dbReference type="InterPro" id="IPR003660">
    <property type="entry name" value="HAMP_dom"/>
</dbReference>
<dbReference type="Gene3D" id="3.30.70.270">
    <property type="match status" value="1"/>
</dbReference>
<dbReference type="PROSITE" id="PS50887">
    <property type="entry name" value="GGDEF"/>
    <property type="match status" value="1"/>
</dbReference>
<evidence type="ECO:0000259" key="4">
    <source>
        <dbReference type="PROSITE" id="PS50887"/>
    </source>
</evidence>
<dbReference type="SMART" id="SM00065">
    <property type="entry name" value="GAF"/>
    <property type="match status" value="1"/>
</dbReference>
<evidence type="ECO:0000256" key="2">
    <source>
        <dbReference type="ARBA" id="ARBA00034247"/>
    </source>
</evidence>
<dbReference type="InterPro" id="IPR050469">
    <property type="entry name" value="Diguanylate_Cyclase"/>
</dbReference>
<organism evidence="5 6">
    <name type="scientific">Aurantimonas manganoxydans (strain ATCC BAA-1229 / DSM 21871 / SI85-9A1)</name>
    <dbReference type="NCBI Taxonomy" id="287752"/>
    <lineage>
        <taxon>Bacteria</taxon>
        <taxon>Pseudomonadati</taxon>
        <taxon>Pseudomonadota</taxon>
        <taxon>Alphaproteobacteria</taxon>
        <taxon>Hyphomicrobiales</taxon>
        <taxon>Aurantimonadaceae</taxon>
        <taxon>Aurantimonas</taxon>
    </lineage>
</organism>
<dbReference type="CDD" id="cd06225">
    <property type="entry name" value="HAMP"/>
    <property type="match status" value="1"/>
</dbReference>
<reference evidence="5 6" key="1">
    <citation type="journal article" date="2008" name="Appl. Environ. Microbiol.">
        <title>Genomic insights into Mn(II) oxidation by the marine alphaproteobacterium Aurantimonas sp. strain SI85-9A1.</title>
        <authorList>
            <person name="Dick G.J."/>
            <person name="Podell S."/>
            <person name="Johnson H.A."/>
            <person name="Rivera-Espinoza Y."/>
            <person name="Bernier-Latmani R."/>
            <person name="McCarthy J.K."/>
            <person name="Torpey J.W."/>
            <person name="Clement B.G."/>
            <person name="Gaasterland T."/>
            <person name="Tebo B.M."/>
        </authorList>
    </citation>
    <scope>NUCLEOTIDE SEQUENCE [LARGE SCALE GENOMIC DNA]</scope>
    <source>
        <strain evidence="5 6">SI85-9A1</strain>
    </source>
</reference>
<dbReference type="GO" id="GO:0052621">
    <property type="term" value="F:diguanylate cyclase activity"/>
    <property type="evidence" value="ECO:0007669"/>
    <property type="project" value="UniProtKB-EC"/>
</dbReference>
<sequence length="580" mass="65253">MLLASGVQERERAAVAQRYRLDHATSAIGAEMYVLTGQARQYVITGDPTHLIVYDREEKALQSLENRTRRISEAGASPEELDLLKQALRWADTLRDEQRAAIEAYGQGQQDRARSIMFGAEYERELDRAERLIERFQYQLDQRTAAAVDAATNVSRVWRLASEVTLGTTALLFLFVLYFLFKRRVLHPVVKLSDVVARLAAQDYDVEPPAYDKIDEIGDMAQAIRVFRENGLERQRLERERSADLAMRDLLARMTQRMQACDTQQGLEEVVQRFMPEIAPALAGRLYLLDHARNMMIAGCSWLSPVHSRIEFAPIGCWALRRGVPHRHAGIEIDVPCEHLDFADGAPADSICLPLTSQRQTLGLLYLEPRDGEDYDPNQTLEIYLKMLAENIGLALANLRLRETLREMAMADPLTGLANRRALDSRFAFEVAETERLGRSFSCVMLDIDHFKRFNDDHGHDAGDAVLRAVGETLTGVTREAGMVFRYGGEEFVLLMPGLDCEQARERGEVVRQAINALTINHEGEVLGPITVSLGLASAPEHCARSRLVQVADAALLEAKAAGRNRIHISVEQDRRLPNR</sequence>
<keyword evidence="6" id="KW-1185">Reference proteome</keyword>
<dbReference type="Gene3D" id="6.10.340.10">
    <property type="match status" value="1"/>
</dbReference>
<feature type="domain" description="HAMP" evidence="3">
    <location>
        <begin position="183"/>
        <end position="236"/>
    </location>
</feature>
<evidence type="ECO:0000313" key="5">
    <source>
        <dbReference type="EMBL" id="EAS49123.1"/>
    </source>
</evidence>
<dbReference type="CDD" id="cd01949">
    <property type="entry name" value="GGDEF"/>
    <property type="match status" value="1"/>
</dbReference>
<evidence type="ECO:0000259" key="3">
    <source>
        <dbReference type="PROSITE" id="PS50885"/>
    </source>
</evidence>
<dbReference type="OrthoDB" id="9812260at2"/>
<dbReference type="Pfam" id="PF00990">
    <property type="entry name" value="GGDEF"/>
    <property type="match status" value="1"/>
</dbReference>
<dbReference type="InterPro" id="IPR043128">
    <property type="entry name" value="Rev_trsase/Diguanyl_cyclase"/>
</dbReference>
<dbReference type="InterPro" id="IPR003018">
    <property type="entry name" value="GAF"/>
</dbReference>
<dbReference type="InterPro" id="IPR000160">
    <property type="entry name" value="GGDEF_dom"/>
</dbReference>
<dbReference type="Gene3D" id="3.30.450.40">
    <property type="match status" value="1"/>
</dbReference>
<dbReference type="GO" id="GO:0007165">
    <property type="term" value="P:signal transduction"/>
    <property type="evidence" value="ECO:0007669"/>
    <property type="project" value="InterPro"/>
</dbReference>
<protein>
    <recommendedName>
        <fullName evidence="1">diguanylate cyclase</fullName>
        <ecNumber evidence="1">2.7.7.65</ecNumber>
    </recommendedName>
</protein>
<dbReference type="EC" id="2.7.7.65" evidence="1"/>
<dbReference type="Proteomes" id="UP000000321">
    <property type="component" value="Unassembled WGS sequence"/>
</dbReference>
<comment type="catalytic activity">
    <reaction evidence="2">
        <text>2 GTP = 3',3'-c-di-GMP + 2 diphosphate</text>
        <dbReference type="Rhea" id="RHEA:24898"/>
        <dbReference type="ChEBI" id="CHEBI:33019"/>
        <dbReference type="ChEBI" id="CHEBI:37565"/>
        <dbReference type="ChEBI" id="CHEBI:58805"/>
        <dbReference type="EC" id="2.7.7.65"/>
    </reaction>
</comment>
<dbReference type="InterPro" id="IPR029016">
    <property type="entry name" value="GAF-like_dom_sf"/>
</dbReference>
<accession>Q1YF50</accession>
<dbReference type="BioCyc" id="AURANTIMONAS:SI859A1_03331-MONOMER"/>
<dbReference type="SMART" id="SM00267">
    <property type="entry name" value="GGDEF"/>
    <property type="match status" value="1"/>
</dbReference>
<dbReference type="HOGENOM" id="CLU_000445_11_24_5"/>
<dbReference type="PROSITE" id="PS50885">
    <property type="entry name" value="HAMP"/>
    <property type="match status" value="1"/>
</dbReference>
<dbReference type="GO" id="GO:0043709">
    <property type="term" value="P:cell adhesion involved in single-species biofilm formation"/>
    <property type="evidence" value="ECO:0007669"/>
    <property type="project" value="TreeGrafter"/>
</dbReference>
<feature type="domain" description="GGDEF" evidence="4">
    <location>
        <begin position="439"/>
        <end position="572"/>
    </location>
</feature>
<dbReference type="PANTHER" id="PTHR45138:SF9">
    <property type="entry name" value="DIGUANYLATE CYCLASE DGCM-RELATED"/>
    <property type="match status" value="1"/>
</dbReference>
<name>Q1YF50_AURMS</name>
<evidence type="ECO:0000256" key="1">
    <source>
        <dbReference type="ARBA" id="ARBA00012528"/>
    </source>
</evidence>
<dbReference type="SMART" id="SM00304">
    <property type="entry name" value="HAMP"/>
    <property type="match status" value="1"/>
</dbReference>
<dbReference type="PANTHER" id="PTHR45138">
    <property type="entry name" value="REGULATORY COMPONENTS OF SENSORY TRANSDUCTION SYSTEM"/>
    <property type="match status" value="1"/>
</dbReference>
<dbReference type="AlphaFoldDB" id="Q1YF50"/>
<dbReference type="FunFam" id="3.30.70.270:FF:000001">
    <property type="entry name" value="Diguanylate cyclase domain protein"/>
    <property type="match status" value="1"/>
</dbReference>
<dbReference type="GO" id="GO:0005886">
    <property type="term" value="C:plasma membrane"/>
    <property type="evidence" value="ECO:0007669"/>
    <property type="project" value="TreeGrafter"/>
</dbReference>
<comment type="caution">
    <text evidence="5">The sequence shown here is derived from an EMBL/GenBank/DDBJ whole genome shotgun (WGS) entry which is preliminary data.</text>
</comment>
<dbReference type="SUPFAM" id="SSF55073">
    <property type="entry name" value="Nucleotide cyclase"/>
    <property type="match status" value="1"/>
</dbReference>
<dbReference type="SUPFAM" id="SSF55781">
    <property type="entry name" value="GAF domain-like"/>
    <property type="match status" value="1"/>
</dbReference>